<dbReference type="EC" id="3.6.4.13" evidence="7"/>
<dbReference type="InterPro" id="IPR025313">
    <property type="entry name" value="SPB4-like_CTE"/>
</dbReference>
<evidence type="ECO:0000256" key="1">
    <source>
        <dbReference type="ARBA" id="ARBA00022741"/>
    </source>
</evidence>
<evidence type="ECO:0000259" key="11">
    <source>
        <dbReference type="PROSITE" id="PS51195"/>
    </source>
</evidence>
<gene>
    <name evidence="12" type="ORF">WJX74_010820</name>
</gene>
<dbReference type="CDD" id="cd17941">
    <property type="entry name" value="DEADc_DDX10"/>
    <property type="match status" value="1"/>
</dbReference>
<keyword evidence="5 7" id="KW-0694">RNA-binding</keyword>
<evidence type="ECO:0000256" key="4">
    <source>
        <dbReference type="ARBA" id="ARBA00022840"/>
    </source>
</evidence>
<dbReference type="Pfam" id="PF00271">
    <property type="entry name" value="Helicase_C"/>
    <property type="match status" value="1"/>
</dbReference>
<name>A0AAW1SHV4_9CHLO</name>
<dbReference type="Pfam" id="PF13959">
    <property type="entry name" value="CTE_SPB4"/>
    <property type="match status" value="1"/>
</dbReference>
<dbReference type="SMART" id="SM00490">
    <property type="entry name" value="HELICc"/>
    <property type="match status" value="1"/>
</dbReference>
<dbReference type="SUPFAM" id="SSF52540">
    <property type="entry name" value="P-loop containing nucleoside triphosphate hydrolases"/>
    <property type="match status" value="2"/>
</dbReference>
<feature type="domain" description="DEAD-box RNA helicase Q" evidence="11">
    <location>
        <begin position="45"/>
        <end position="73"/>
    </location>
</feature>
<accession>A0AAW1SHV4</accession>
<proteinExistence type="inferred from homology"/>
<comment type="function">
    <text evidence="7">RNA helicase.</text>
</comment>
<feature type="domain" description="Helicase ATP-binding" evidence="9">
    <location>
        <begin position="76"/>
        <end position="250"/>
    </location>
</feature>
<evidence type="ECO:0000256" key="5">
    <source>
        <dbReference type="ARBA" id="ARBA00022884"/>
    </source>
</evidence>
<dbReference type="SMART" id="SM00487">
    <property type="entry name" value="DEXDc"/>
    <property type="match status" value="1"/>
</dbReference>
<evidence type="ECO:0000256" key="6">
    <source>
        <dbReference type="PROSITE-ProRule" id="PRU00552"/>
    </source>
</evidence>
<evidence type="ECO:0000256" key="7">
    <source>
        <dbReference type="RuleBase" id="RU365068"/>
    </source>
</evidence>
<dbReference type="InterPro" id="IPR014014">
    <property type="entry name" value="RNA_helicase_DEAD_Q_motif"/>
</dbReference>
<feature type="compositionally biased region" description="Polar residues" evidence="8">
    <location>
        <begin position="499"/>
        <end position="512"/>
    </location>
</feature>
<comment type="caution">
    <text evidence="12">The sequence shown here is derived from an EMBL/GenBank/DDBJ whole genome shotgun (WGS) entry which is preliminary data.</text>
</comment>
<feature type="compositionally biased region" description="Basic residues" evidence="8">
    <location>
        <begin position="697"/>
        <end position="707"/>
    </location>
</feature>
<dbReference type="InterPro" id="IPR001650">
    <property type="entry name" value="Helicase_C-like"/>
</dbReference>
<dbReference type="InterPro" id="IPR011545">
    <property type="entry name" value="DEAD/DEAH_box_helicase_dom"/>
</dbReference>
<evidence type="ECO:0000313" key="12">
    <source>
        <dbReference type="EMBL" id="KAK9845124.1"/>
    </source>
</evidence>
<dbReference type="GO" id="GO:0005524">
    <property type="term" value="F:ATP binding"/>
    <property type="evidence" value="ECO:0007669"/>
    <property type="project" value="UniProtKB-UniRule"/>
</dbReference>
<organism evidence="12 13">
    <name type="scientific">Apatococcus lobatus</name>
    <dbReference type="NCBI Taxonomy" id="904363"/>
    <lineage>
        <taxon>Eukaryota</taxon>
        <taxon>Viridiplantae</taxon>
        <taxon>Chlorophyta</taxon>
        <taxon>core chlorophytes</taxon>
        <taxon>Trebouxiophyceae</taxon>
        <taxon>Chlorellales</taxon>
        <taxon>Chlorellaceae</taxon>
        <taxon>Apatococcus</taxon>
    </lineage>
</organism>
<keyword evidence="4 7" id="KW-0067">ATP-binding</keyword>
<evidence type="ECO:0000259" key="10">
    <source>
        <dbReference type="PROSITE" id="PS51194"/>
    </source>
</evidence>
<dbReference type="PROSITE" id="PS51194">
    <property type="entry name" value="HELICASE_CTER"/>
    <property type="match status" value="1"/>
</dbReference>
<dbReference type="AlphaFoldDB" id="A0AAW1SHV4"/>
<dbReference type="InterPro" id="IPR014001">
    <property type="entry name" value="Helicase_ATP-bd"/>
</dbReference>
<dbReference type="Proteomes" id="UP001438707">
    <property type="component" value="Unassembled WGS sequence"/>
</dbReference>
<sequence>MKRPGGGLGKSQPKRTKREADEVSSLESQLGEAAGAPADSQDVAKRFDDLPISEYTKEGLREAGFTRLTAVQRAALLPALCGRDLLGAAKTGSGKTLAFLIPVLEVLYRRRWSSMDGLGALIISPTRELALQIFDELRKVGKQHQFSAGLLIGGKQVKAEQQHVNGMNMLVCTPGRLLQHMDETPGFDCSQLQVLVLDEADRILDMGFAQTVNAIIDNLPEERQTLLFSATQTKSVKDLVRLSLQDPQYIAVHAEASAPTPLKLQQAFLVCSLEEKVDMLWSFLKTHLKSKVIVFMSTCKQVRFFHEAFKRLRPGVPLRCLHGKMKQMKRMAVFYDFCEAKTGMALFATDIAARGLDFPTVDWVLQMDCPEDVPAYIHRAGRTARFVSGGHGLLMLLPSEQAGMVEALKAANVPVKSTRLNPASLQSATSAMQALLSKHPELKELGEKACAAYLRSVFLQPNKAVFDVTLLPVAEFGLSMGLSSVPQLRFMRQAARQKQAGSKSRTTLSMHGQTRPEEAPDIAHAMVTDSPQDPAMPEGEAATNGDAGDKDQHSLHDLAAARAAMADGVDGPACQSASDAEDEELFRVHKSGFGAAETVAEPDEQSTHGPAAASASDAQRKRKKRMRIKLKDAAANRKVFDEEGSALDPFEMLAREEAMGKAAADLPETEAAARFAQAAVALKRKDADDRAAVQALKRQKKAARKAKAQGQDEDGPGIQLGSGLGLEEGSCDDETDRPSRHRPSSDDEDHADPAEAEAARQAAARRLKLAAKERKLRSDPAHAGMKAARIPSGLSGNGGLDVGTLTLADQEAIALRILGAQAR</sequence>
<keyword evidence="2 7" id="KW-0378">Hydrolase</keyword>
<keyword evidence="3 7" id="KW-0347">Helicase</keyword>
<dbReference type="Pfam" id="PF00270">
    <property type="entry name" value="DEAD"/>
    <property type="match status" value="1"/>
</dbReference>
<dbReference type="InterPro" id="IPR027417">
    <property type="entry name" value="P-loop_NTPase"/>
</dbReference>
<dbReference type="PROSITE" id="PS51192">
    <property type="entry name" value="HELICASE_ATP_BIND_1"/>
    <property type="match status" value="1"/>
</dbReference>
<dbReference type="GO" id="GO:0003724">
    <property type="term" value="F:RNA helicase activity"/>
    <property type="evidence" value="ECO:0007669"/>
    <property type="project" value="UniProtKB-EC"/>
</dbReference>
<evidence type="ECO:0000256" key="2">
    <source>
        <dbReference type="ARBA" id="ARBA00022801"/>
    </source>
</evidence>
<dbReference type="CDD" id="cd18787">
    <property type="entry name" value="SF2_C_DEAD"/>
    <property type="match status" value="1"/>
</dbReference>
<feature type="region of interest" description="Disordered" evidence="8">
    <location>
        <begin position="1"/>
        <end position="40"/>
    </location>
</feature>
<feature type="short sequence motif" description="Q motif" evidence="6">
    <location>
        <begin position="45"/>
        <end position="73"/>
    </location>
</feature>
<comment type="similarity">
    <text evidence="7">Belongs to the DEAD box helicase family.</text>
</comment>
<comment type="domain">
    <text evidence="7">The Q motif is unique to and characteristic of the DEAD box family of RNA helicases and controls ATP binding and hydrolysis.</text>
</comment>
<dbReference type="PROSITE" id="PS51195">
    <property type="entry name" value="Q_MOTIF"/>
    <property type="match status" value="1"/>
</dbReference>
<dbReference type="PROSITE" id="PS00039">
    <property type="entry name" value="DEAD_ATP_HELICASE"/>
    <property type="match status" value="1"/>
</dbReference>
<evidence type="ECO:0000313" key="13">
    <source>
        <dbReference type="Proteomes" id="UP001438707"/>
    </source>
</evidence>
<feature type="region of interest" description="Disordered" evidence="8">
    <location>
        <begin position="692"/>
        <end position="797"/>
    </location>
</feature>
<reference evidence="12 13" key="1">
    <citation type="journal article" date="2024" name="Nat. Commun.">
        <title>Phylogenomics reveals the evolutionary origins of lichenization in chlorophyte algae.</title>
        <authorList>
            <person name="Puginier C."/>
            <person name="Libourel C."/>
            <person name="Otte J."/>
            <person name="Skaloud P."/>
            <person name="Haon M."/>
            <person name="Grisel S."/>
            <person name="Petersen M."/>
            <person name="Berrin J.G."/>
            <person name="Delaux P.M."/>
            <person name="Dal Grande F."/>
            <person name="Keller J."/>
        </authorList>
    </citation>
    <scope>NUCLEOTIDE SEQUENCE [LARGE SCALE GENOMIC DNA]</scope>
    <source>
        <strain evidence="12 13">SAG 2145</strain>
    </source>
</reference>
<evidence type="ECO:0000256" key="3">
    <source>
        <dbReference type="ARBA" id="ARBA00022806"/>
    </source>
</evidence>
<dbReference type="InterPro" id="IPR000629">
    <property type="entry name" value="RNA-helicase_DEAD-box_CS"/>
</dbReference>
<evidence type="ECO:0000256" key="8">
    <source>
        <dbReference type="SAM" id="MobiDB-lite"/>
    </source>
</evidence>
<dbReference type="SMART" id="SM01178">
    <property type="entry name" value="DUF4217"/>
    <property type="match status" value="1"/>
</dbReference>
<keyword evidence="13" id="KW-1185">Reference proteome</keyword>
<feature type="domain" description="Helicase C-terminal" evidence="10">
    <location>
        <begin position="263"/>
        <end position="426"/>
    </location>
</feature>
<dbReference type="GO" id="GO:0016787">
    <property type="term" value="F:hydrolase activity"/>
    <property type="evidence" value="ECO:0007669"/>
    <property type="project" value="UniProtKB-KW"/>
</dbReference>
<keyword evidence="1 7" id="KW-0547">Nucleotide-binding</keyword>
<feature type="region of interest" description="Disordered" evidence="8">
    <location>
        <begin position="598"/>
        <end position="626"/>
    </location>
</feature>
<feature type="region of interest" description="Disordered" evidence="8">
    <location>
        <begin position="493"/>
        <end position="552"/>
    </location>
</feature>
<evidence type="ECO:0000259" key="9">
    <source>
        <dbReference type="PROSITE" id="PS51192"/>
    </source>
</evidence>
<protein>
    <recommendedName>
        <fullName evidence="7">ATP-dependent RNA helicase</fullName>
        <ecNumber evidence="7">3.6.4.13</ecNumber>
    </recommendedName>
</protein>
<comment type="catalytic activity">
    <reaction evidence="7">
        <text>ATP + H2O = ADP + phosphate + H(+)</text>
        <dbReference type="Rhea" id="RHEA:13065"/>
        <dbReference type="ChEBI" id="CHEBI:15377"/>
        <dbReference type="ChEBI" id="CHEBI:15378"/>
        <dbReference type="ChEBI" id="CHEBI:30616"/>
        <dbReference type="ChEBI" id="CHEBI:43474"/>
        <dbReference type="ChEBI" id="CHEBI:456216"/>
        <dbReference type="EC" id="3.6.4.13"/>
    </reaction>
</comment>
<dbReference type="GO" id="GO:0003723">
    <property type="term" value="F:RNA binding"/>
    <property type="evidence" value="ECO:0007669"/>
    <property type="project" value="UniProtKB-UniRule"/>
</dbReference>
<feature type="compositionally biased region" description="Basic and acidic residues" evidence="8">
    <location>
        <begin position="770"/>
        <end position="780"/>
    </location>
</feature>
<dbReference type="EMBL" id="JALJOS010000001">
    <property type="protein sequence ID" value="KAK9845124.1"/>
    <property type="molecule type" value="Genomic_DNA"/>
</dbReference>
<dbReference type="Gene3D" id="3.40.50.300">
    <property type="entry name" value="P-loop containing nucleotide triphosphate hydrolases"/>
    <property type="match status" value="2"/>
</dbReference>
<dbReference type="PANTHER" id="PTHR24031">
    <property type="entry name" value="RNA HELICASE"/>
    <property type="match status" value="1"/>
</dbReference>